<dbReference type="SUPFAM" id="SSF51569">
    <property type="entry name" value="Aldolase"/>
    <property type="match status" value="1"/>
</dbReference>
<keyword evidence="3" id="KW-1185">Reference proteome</keyword>
<dbReference type="CDD" id="cd00408">
    <property type="entry name" value="DHDPS-like"/>
    <property type="match status" value="1"/>
</dbReference>
<evidence type="ECO:0000313" key="2">
    <source>
        <dbReference type="EMBL" id="NNJ26420.1"/>
    </source>
</evidence>
<dbReference type="InterPro" id="IPR002220">
    <property type="entry name" value="DapA-like"/>
</dbReference>
<dbReference type="Proteomes" id="UP000609651">
    <property type="component" value="Unassembled WGS sequence"/>
</dbReference>
<sequence>MSLGFSALPPIKPNRTIRGASAILLPFLYDGEIDWKSFDAHLERTAAAGLTPAVNMDTGYVNLLTPEQQIDVLDRTVGVLGGGPFIAGTFVPDASGMAFNLDAYAAAAEQITSRGGETILFQSFGLTHGGPAEIVPRYEAIGERIGDFLAFELTSDLAKFGKVYSLETFKGLLAIKACVGAKHSSFRREPEWERLKLRDELRPDFRLMTGNDFAIDMVMWGSDYLLGLSTFAPELFARRDRKWAAGEPGFFELNDELQYLGRYAFRSPSAAYKHSAAQFLHLRGWIESDLTHPDSRQRRPEDAAVLRECAARLGVLNEAGCVGCEEG</sequence>
<name>A0ABX1VFW3_9PLAN</name>
<dbReference type="RefSeq" id="WP_171187443.1">
    <property type="nucleotide sequence ID" value="NZ_WTPX01000077.1"/>
</dbReference>
<evidence type="ECO:0000256" key="1">
    <source>
        <dbReference type="ARBA" id="ARBA00023239"/>
    </source>
</evidence>
<dbReference type="Gene3D" id="3.20.20.70">
    <property type="entry name" value="Aldolase class I"/>
    <property type="match status" value="1"/>
</dbReference>
<evidence type="ECO:0000313" key="3">
    <source>
        <dbReference type="Proteomes" id="UP000609651"/>
    </source>
</evidence>
<reference evidence="2 3" key="1">
    <citation type="journal article" date="2020" name="Syst. Appl. Microbiol.">
        <title>Alienimonas chondri sp. nov., a novel planctomycete isolated from the biofilm of the red alga Chondrus crispus.</title>
        <authorList>
            <person name="Vitorino I."/>
            <person name="Albuquerque L."/>
            <person name="Wiegand S."/>
            <person name="Kallscheuer N."/>
            <person name="da Costa M.S."/>
            <person name="Lobo-da-Cunha A."/>
            <person name="Jogler C."/>
            <person name="Lage O.M."/>
        </authorList>
    </citation>
    <scope>NUCLEOTIDE SEQUENCE [LARGE SCALE GENOMIC DNA]</scope>
    <source>
        <strain evidence="2 3">LzC2</strain>
    </source>
</reference>
<comment type="caution">
    <text evidence="2">The sequence shown here is derived from an EMBL/GenBank/DDBJ whole genome shotgun (WGS) entry which is preliminary data.</text>
</comment>
<proteinExistence type="predicted"/>
<accession>A0ABX1VFW3</accession>
<gene>
    <name evidence="2" type="ORF">LzC2_25050</name>
</gene>
<evidence type="ECO:0008006" key="4">
    <source>
        <dbReference type="Google" id="ProtNLM"/>
    </source>
</evidence>
<keyword evidence="1" id="KW-0456">Lyase</keyword>
<dbReference type="InterPro" id="IPR013785">
    <property type="entry name" value="Aldolase_TIM"/>
</dbReference>
<dbReference type="SMART" id="SM01130">
    <property type="entry name" value="DHDPS"/>
    <property type="match status" value="1"/>
</dbReference>
<organism evidence="2 3">
    <name type="scientific">Alienimonas chondri</name>
    <dbReference type="NCBI Taxonomy" id="2681879"/>
    <lineage>
        <taxon>Bacteria</taxon>
        <taxon>Pseudomonadati</taxon>
        <taxon>Planctomycetota</taxon>
        <taxon>Planctomycetia</taxon>
        <taxon>Planctomycetales</taxon>
        <taxon>Planctomycetaceae</taxon>
        <taxon>Alienimonas</taxon>
    </lineage>
</organism>
<dbReference type="EMBL" id="WTPX01000077">
    <property type="protein sequence ID" value="NNJ26420.1"/>
    <property type="molecule type" value="Genomic_DNA"/>
</dbReference>
<protein>
    <recommendedName>
        <fullName evidence="4">Dihydrodipicolinate synthase family protein</fullName>
    </recommendedName>
</protein>